<evidence type="ECO:0000256" key="3">
    <source>
        <dbReference type="ARBA" id="ARBA00023163"/>
    </source>
</evidence>
<evidence type="ECO:0000313" key="5">
    <source>
        <dbReference type="EMBL" id="MBN7773626.1"/>
    </source>
</evidence>
<dbReference type="PRINTS" id="PR00598">
    <property type="entry name" value="HTHMARR"/>
</dbReference>
<name>A0A939D9E1_CLOAM</name>
<dbReference type="InterPro" id="IPR036388">
    <property type="entry name" value="WH-like_DNA-bd_sf"/>
</dbReference>
<dbReference type="SUPFAM" id="SSF46785">
    <property type="entry name" value="Winged helix' DNA-binding domain"/>
    <property type="match status" value="1"/>
</dbReference>
<sequence length="144" mass="16472">MDYEKLAIEFMEKMHLLKKARPHRQINESMHGESFMLHYLSFQGNSALPSEISNIMGISSARIAAALNSLERKGLITRRIDPSDRRRILVDLTSEGKALAEERHRTMLEETTTLLSMLGEQDAREYVRITGKLAEAIAKCKERK</sequence>
<dbReference type="SMART" id="SM00347">
    <property type="entry name" value="HTH_MARR"/>
    <property type="match status" value="1"/>
</dbReference>
<dbReference type="RefSeq" id="WP_206582455.1">
    <property type="nucleotide sequence ID" value="NZ_JAFJZZ010000003.1"/>
</dbReference>
<gene>
    <name evidence="5" type="ORF">JYB65_09655</name>
</gene>
<accession>A0A939D9E1</accession>
<dbReference type="InterPro" id="IPR036390">
    <property type="entry name" value="WH_DNA-bd_sf"/>
</dbReference>
<proteinExistence type="predicted"/>
<dbReference type="Gene3D" id="1.10.10.10">
    <property type="entry name" value="Winged helix-like DNA-binding domain superfamily/Winged helix DNA-binding domain"/>
    <property type="match status" value="1"/>
</dbReference>
<dbReference type="PANTHER" id="PTHR42756:SF1">
    <property type="entry name" value="TRANSCRIPTIONAL REPRESSOR OF EMRAB OPERON"/>
    <property type="match status" value="1"/>
</dbReference>
<dbReference type="InterPro" id="IPR000835">
    <property type="entry name" value="HTH_MarR-typ"/>
</dbReference>
<dbReference type="PANTHER" id="PTHR42756">
    <property type="entry name" value="TRANSCRIPTIONAL REGULATOR, MARR"/>
    <property type="match status" value="1"/>
</dbReference>
<comment type="caution">
    <text evidence="5">The sequence shown here is derived from an EMBL/GenBank/DDBJ whole genome shotgun (WGS) entry which is preliminary data.</text>
</comment>
<dbReference type="AlphaFoldDB" id="A0A939D9E1"/>
<dbReference type="GO" id="GO:0003677">
    <property type="term" value="F:DNA binding"/>
    <property type="evidence" value="ECO:0007669"/>
    <property type="project" value="UniProtKB-KW"/>
</dbReference>
<dbReference type="PROSITE" id="PS50995">
    <property type="entry name" value="HTH_MARR_2"/>
    <property type="match status" value="1"/>
</dbReference>
<keyword evidence="1" id="KW-0805">Transcription regulation</keyword>
<dbReference type="GO" id="GO:0003700">
    <property type="term" value="F:DNA-binding transcription factor activity"/>
    <property type="evidence" value="ECO:0007669"/>
    <property type="project" value="InterPro"/>
</dbReference>
<keyword evidence="3" id="KW-0804">Transcription</keyword>
<reference evidence="5" key="1">
    <citation type="submission" date="2021-02" db="EMBL/GenBank/DDBJ databases">
        <title>Abyssanaerobacter marinus gen.nov., sp., nov, anaerobic bacterium isolated from the Onnuri vent field of Indian Ocean and suggestion of Mogibacteriaceae fam. nov., and proposal of reclassification of ambiguous this family's genus member.</title>
        <authorList>
            <person name="Kim Y.J."/>
            <person name="Yang J.-A."/>
        </authorList>
    </citation>
    <scope>NUCLEOTIDE SEQUENCE</scope>
    <source>
        <strain evidence="5">DSM 2634</strain>
    </source>
</reference>
<evidence type="ECO:0000313" key="6">
    <source>
        <dbReference type="Proteomes" id="UP000664545"/>
    </source>
</evidence>
<evidence type="ECO:0000259" key="4">
    <source>
        <dbReference type="PROSITE" id="PS50995"/>
    </source>
</evidence>
<protein>
    <submittedName>
        <fullName evidence="5">MarR family transcriptional regulator</fullName>
    </submittedName>
</protein>
<dbReference type="Pfam" id="PF12802">
    <property type="entry name" value="MarR_2"/>
    <property type="match status" value="1"/>
</dbReference>
<keyword evidence="6" id="KW-1185">Reference proteome</keyword>
<organism evidence="5 6">
    <name type="scientific">Clostridium aminobutyricum</name>
    <dbReference type="NCBI Taxonomy" id="33953"/>
    <lineage>
        <taxon>Bacteria</taxon>
        <taxon>Bacillati</taxon>
        <taxon>Bacillota</taxon>
        <taxon>Clostridia</taxon>
        <taxon>Eubacteriales</taxon>
        <taxon>Clostridiaceae</taxon>
        <taxon>Clostridium</taxon>
    </lineage>
</organism>
<dbReference type="EMBL" id="JAFJZZ010000003">
    <property type="protein sequence ID" value="MBN7773626.1"/>
    <property type="molecule type" value="Genomic_DNA"/>
</dbReference>
<dbReference type="Proteomes" id="UP000664545">
    <property type="component" value="Unassembled WGS sequence"/>
</dbReference>
<evidence type="ECO:0000256" key="1">
    <source>
        <dbReference type="ARBA" id="ARBA00023015"/>
    </source>
</evidence>
<evidence type="ECO:0000256" key="2">
    <source>
        <dbReference type="ARBA" id="ARBA00023125"/>
    </source>
</evidence>
<feature type="domain" description="HTH marR-type" evidence="4">
    <location>
        <begin position="1"/>
        <end position="135"/>
    </location>
</feature>
<keyword evidence="2" id="KW-0238">DNA-binding</keyword>